<dbReference type="Proteomes" id="UP000239735">
    <property type="component" value="Unassembled WGS sequence"/>
</dbReference>
<name>A0A2N9LX45_9BACT</name>
<evidence type="ECO:0000313" key="2">
    <source>
        <dbReference type="EMBL" id="SPE27798.1"/>
    </source>
</evidence>
<feature type="chain" id="PRO_5014673539" evidence="1">
    <location>
        <begin position="24"/>
        <end position="84"/>
    </location>
</feature>
<dbReference type="EMBL" id="OKRB01000120">
    <property type="protein sequence ID" value="SPE27798.1"/>
    <property type="molecule type" value="Genomic_DNA"/>
</dbReference>
<organism evidence="2 3">
    <name type="scientific">Candidatus Sulfuritelmatomonas gaucii</name>
    <dbReference type="NCBI Taxonomy" id="2043161"/>
    <lineage>
        <taxon>Bacteria</taxon>
        <taxon>Pseudomonadati</taxon>
        <taxon>Acidobacteriota</taxon>
        <taxon>Terriglobia</taxon>
        <taxon>Terriglobales</taxon>
        <taxon>Acidobacteriaceae</taxon>
        <taxon>Candidatus Sulfuritelmatomonas</taxon>
    </lineage>
</organism>
<sequence>MKLRISLFAAAALCLGCAGSASAQQAEPRVPHRIAVTIDPRQTAEPVSKYEFGMFIQHLRPLIYRSLRSEMIDDRKFYFPISFQ</sequence>
<evidence type="ECO:0000256" key="1">
    <source>
        <dbReference type="SAM" id="SignalP"/>
    </source>
</evidence>
<evidence type="ECO:0000313" key="3">
    <source>
        <dbReference type="Proteomes" id="UP000239735"/>
    </source>
</evidence>
<keyword evidence="1" id="KW-0732">Signal</keyword>
<feature type="signal peptide" evidence="1">
    <location>
        <begin position="1"/>
        <end position="23"/>
    </location>
</feature>
<protein>
    <submittedName>
        <fullName evidence="2">Uncharacterized protein</fullName>
    </submittedName>
</protein>
<gene>
    <name evidence="2" type="ORF">SBA5_600040</name>
</gene>
<dbReference type="AlphaFoldDB" id="A0A2N9LX45"/>
<proteinExistence type="predicted"/>
<reference evidence="3" key="1">
    <citation type="submission" date="2018-02" db="EMBL/GenBank/DDBJ databases">
        <authorList>
            <person name="Hausmann B."/>
        </authorList>
    </citation>
    <scope>NUCLEOTIDE SEQUENCE [LARGE SCALE GENOMIC DNA]</scope>
    <source>
        <strain evidence="3">Peat soil MAG SbA5</strain>
    </source>
</reference>
<accession>A0A2N9LX45</accession>